<comment type="caution">
    <text evidence="3">The sequence shown here is derived from an EMBL/GenBank/DDBJ whole genome shotgun (WGS) entry which is preliminary data.</text>
</comment>
<dbReference type="PANTHER" id="PTHR35420:SF1">
    <property type="entry name" value="OS09G0480532 PROTEIN"/>
    <property type="match status" value="1"/>
</dbReference>
<keyword evidence="2" id="KW-1133">Transmembrane helix</keyword>
<organism evidence="3 4">
    <name type="scientific">Spirodela intermedia</name>
    <name type="common">Intermediate duckweed</name>
    <dbReference type="NCBI Taxonomy" id="51605"/>
    <lineage>
        <taxon>Eukaryota</taxon>
        <taxon>Viridiplantae</taxon>
        <taxon>Streptophyta</taxon>
        <taxon>Embryophyta</taxon>
        <taxon>Tracheophyta</taxon>
        <taxon>Spermatophyta</taxon>
        <taxon>Magnoliopsida</taxon>
        <taxon>Liliopsida</taxon>
        <taxon>Araceae</taxon>
        <taxon>Lemnoideae</taxon>
        <taxon>Spirodela</taxon>
    </lineage>
</organism>
<sequence length="112" mass="11703">MVRALLDAYGSAAHGGGGSTYKVPGTLLLFCMVVASLSIIPTILFACGHSERKKREKEMKEMKKREKEMKKMKKTKKKSRADESDYGAGSWCSCCDGGGGEGGGGGCCGGGG</sequence>
<reference evidence="4" key="1">
    <citation type="journal article" date="2020" name="Sci. Rep.">
        <title>Chromosome-scale genome assembly for the duckweed Spirodela intermedia, integrating cytogenetic maps, PacBio and Oxford Nanopore libraries.</title>
        <authorList>
            <person name="Hoang P.T.N."/>
            <person name="Fiebig A."/>
            <person name="Novak P."/>
            <person name="Macas J."/>
            <person name="Cao H.X."/>
            <person name="Stepanenko A."/>
            <person name="Chen G."/>
            <person name="Borisjuk N."/>
            <person name="Scholz U."/>
            <person name="Schubert I."/>
        </authorList>
    </citation>
    <scope>NUCLEOTIDE SEQUENCE [LARGE SCALE GENOMIC DNA]</scope>
</reference>
<feature type="compositionally biased region" description="Basic and acidic residues" evidence="1">
    <location>
        <begin position="56"/>
        <end position="69"/>
    </location>
</feature>
<feature type="transmembrane region" description="Helical" evidence="2">
    <location>
        <begin position="27"/>
        <end position="47"/>
    </location>
</feature>
<feature type="compositionally biased region" description="Basic residues" evidence="1">
    <location>
        <begin position="70"/>
        <end position="79"/>
    </location>
</feature>
<dbReference type="EMBL" id="CACRZD030000081">
    <property type="protein sequence ID" value="CAA6674145.1"/>
    <property type="molecule type" value="Genomic_DNA"/>
</dbReference>
<name>A0ABN7E8T6_SPIIN</name>
<accession>A0ABN7E8T6</accession>
<protein>
    <submittedName>
        <fullName evidence="3">Uncharacterized protein</fullName>
    </submittedName>
</protein>
<gene>
    <name evidence="3" type="ORF">SI7747_UN020503</name>
</gene>
<feature type="region of interest" description="Disordered" evidence="1">
    <location>
        <begin position="54"/>
        <end position="88"/>
    </location>
</feature>
<dbReference type="Proteomes" id="UP001189122">
    <property type="component" value="Unassembled WGS sequence"/>
</dbReference>
<evidence type="ECO:0000313" key="3">
    <source>
        <dbReference type="EMBL" id="CAA6674145.1"/>
    </source>
</evidence>
<keyword evidence="2" id="KW-0812">Transmembrane</keyword>
<proteinExistence type="predicted"/>
<dbReference type="PANTHER" id="PTHR35420">
    <property type="entry name" value="OS02G0198500 PROTEIN"/>
    <property type="match status" value="1"/>
</dbReference>
<keyword evidence="2" id="KW-0472">Membrane</keyword>
<keyword evidence="4" id="KW-1185">Reference proteome</keyword>
<evidence type="ECO:0000256" key="1">
    <source>
        <dbReference type="SAM" id="MobiDB-lite"/>
    </source>
</evidence>
<evidence type="ECO:0000313" key="4">
    <source>
        <dbReference type="Proteomes" id="UP001189122"/>
    </source>
</evidence>
<evidence type="ECO:0000256" key="2">
    <source>
        <dbReference type="SAM" id="Phobius"/>
    </source>
</evidence>